<feature type="transmembrane region" description="Helical" evidence="2">
    <location>
        <begin position="32"/>
        <end position="53"/>
    </location>
</feature>
<name>A0A2H1HMB3_9MICO</name>
<accession>A0A2H1HMB3</accession>
<dbReference type="EMBL" id="FXZC01000001">
    <property type="protein sequence ID" value="SMX64087.1"/>
    <property type="molecule type" value="Genomic_DNA"/>
</dbReference>
<protein>
    <submittedName>
        <fullName evidence="3">Uncharacterized protein</fullName>
    </submittedName>
</protein>
<dbReference type="AlphaFoldDB" id="A0A2H1HMB3"/>
<feature type="compositionally biased region" description="Basic and acidic residues" evidence="1">
    <location>
        <begin position="262"/>
        <end position="288"/>
    </location>
</feature>
<feature type="compositionally biased region" description="Polar residues" evidence="1">
    <location>
        <begin position="188"/>
        <end position="203"/>
    </location>
</feature>
<evidence type="ECO:0000256" key="1">
    <source>
        <dbReference type="SAM" id="MobiDB-lite"/>
    </source>
</evidence>
<evidence type="ECO:0000313" key="3">
    <source>
        <dbReference type="EMBL" id="SMX64087.1"/>
    </source>
</evidence>
<evidence type="ECO:0000313" key="4">
    <source>
        <dbReference type="Proteomes" id="UP000234333"/>
    </source>
</evidence>
<feature type="compositionally biased region" description="Low complexity" evidence="1">
    <location>
        <begin position="124"/>
        <end position="168"/>
    </location>
</feature>
<reference evidence="3 4" key="1">
    <citation type="submission" date="2017-03" db="EMBL/GenBank/DDBJ databases">
        <authorList>
            <person name="Afonso C.L."/>
            <person name="Miller P.J."/>
            <person name="Scott M.A."/>
            <person name="Spackman E."/>
            <person name="Goraichik I."/>
            <person name="Dimitrov K.M."/>
            <person name="Suarez D.L."/>
            <person name="Swayne D.E."/>
        </authorList>
    </citation>
    <scope>NUCLEOTIDE SEQUENCE [LARGE SCALE GENOMIC DNA]</scope>
    <source>
        <strain evidence="3 4">CIP 102111</strain>
    </source>
</reference>
<feature type="compositionally biased region" description="Basic and acidic residues" evidence="1">
    <location>
        <begin position="96"/>
        <end position="122"/>
    </location>
</feature>
<sequence>MAHCFAEVGVPNRYLRLPVFAPIDGHNGRMRYLIALIVGIVALFVVNAFTGIFSLPRPWNSLSMGGIVGITMVIILLIWETVRPSQREGIPGAPRMSDEERAQARADRRARLAAEAGVRDDSSSESAGAPSSSGASDDAATSASGASDAAETSSAAGASDAPPAGAEESNAESVTSGDDEKPSAGPDRSSTASDPSRTASETPGTAAPPVPEARLGEVGDDAGPADRSGTEQAPDTAVKRAAEAKEAERAEADAETVDDIEPDHAREAAEREREREDSAVTDDNRDDSAQGSSLESPPVGQPGMSVDVLDDERNASSASEAASDGGTDGDTRSSR</sequence>
<proteinExistence type="predicted"/>
<organism evidence="3 4">
    <name type="scientific">Brevibacterium casei CIP 102111</name>
    <dbReference type="NCBI Taxonomy" id="1255625"/>
    <lineage>
        <taxon>Bacteria</taxon>
        <taxon>Bacillati</taxon>
        <taxon>Actinomycetota</taxon>
        <taxon>Actinomycetes</taxon>
        <taxon>Micrococcales</taxon>
        <taxon>Brevibacteriaceae</taxon>
        <taxon>Brevibacterium</taxon>
    </lineage>
</organism>
<keyword evidence="2" id="KW-1133">Transmembrane helix</keyword>
<feature type="transmembrane region" description="Helical" evidence="2">
    <location>
        <begin position="59"/>
        <end position="79"/>
    </location>
</feature>
<dbReference type="Proteomes" id="UP000234333">
    <property type="component" value="Unassembled WGS sequence"/>
</dbReference>
<evidence type="ECO:0000256" key="2">
    <source>
        <dbReference type="SAM" id="Phobius"/>
    </source>
</evidence>
<feature type="compositionally biased region" description="Basic and acidic residues" evidence="1">
    <location>
        <begin position="237"/>
        <end position="252"/>
    </location>
</feature>
<keyword evidence="2" id="KW-0472">Membrane</keyword>
<feature type="region of interest" description="Disordered" evidence="1">
    <location>
        <begin position="87"/>
        <end position="335"/>
    </location>
</feature>
<keyword evidence="2" id="KW-0812">Transmembrane</keyword>
<feature type="compositionally biased region" description="Low complexity" evidence="1">
    <location>
        <begin position="315"/>
        <end position="325"/>
    </location>
</feature>
<gene>
    <name evidence="3" type="ORF">BC102111_00265</name>
</gene>